<dbReference type="InterPro" id="IPR013216">
    <property type="entry name" value="Methyltransf_11"/>
</dbReference>
<dbReference type="Pfam" id="PF08241">
    <property type="entry name" value="Methyltransf_11"/>
    <property type="match status" value="1"/>
</dbReference>
<comment type="caution">
    <text evidence="2">The sequence shown here is derived from an EMBL/GenBank/DDBJ whole genome shotgun (WGS) entry which is preliminary data.</text>
</comment>
<evidence type="ECO:0000313" key="2">
    <source>
        <dbReference type="EMBL" id="MBM7836809.1"/>
    </source>
</evidence>
<dbReference type="CDD" id="cd02440">
    <property type="entry name" value="AdoMet_MTases"/>
    <property type="match status" value="1"/>
</dbReference>
<protein>
    <submittedName>
        <fullName evidence="2">SAM-dependent methyltransferase</fullName>
    </submittedName>
</protein>
<dbReference type="InterPro" id="IPR029063">
    <property type="entry name" value="SAM-dependent_MTases_sf"/>
</dbReference>
<dbReference type="GO" id="GO:0008168">
    <property type="term" value="F:methyltransferase activity"/>
    <property type="evidence" value="ECO:0007669"/>
    <property type="project" value="UniProtKB-KW"/>
</dbReference>
<organism evidence="2 3">
    <name type="scientific">Shouchella xiaoxiensis</name>
    <dbReference type="NCBI Taxonomy" id="766895"/>
    <lineage>
        <taxon>Bacteria</taxon>
        <taxon>Bacillati</taxon>
        <taxon>Bacillota</taxon>
        <taxon>Bacilli</taxon>
        <taxon>Bacillales</taxon>
        <taxon>Bacillaceae</taxon>
        <taxon>Shouchella</taxon>
    </lineage>
</organism>
<feature type="domain" description="Methyltransferase type 11" evidence="1">
    <location>
        <begin position="47"/>
        <end position="142"/>
    </location>
</feature>
<dbReference type="PANTHER" id="PTHR43861:SF1">
    <property type="entry name" value="TRANS-ACONITATE 2-METHYLTRANSFERASE"/>
    <property type="match status" value="1"/>
</dbReference>
<keyword evidence="3" id="KW-1185">Reference proteome</keyword>
<keyword evidence="2" id="KW-0489">Methyltransferase</keyword>
<dbReference type="Proteomes" id="UP001179280">
    <property type="component" value="Unassembled WGS sequence"/>
</dbReference>
<evidence type="ECO:0000313" key="3">
    <source>
        <dbReference type="Proteomes" id="UP001179280"/>
    </source>
</evidence>
<dbReference type="EMBL" id="JAFBCV010000001">
    <property type="protein sequence ID" value="MBM7836809.1"/>
    <property type="molecule type" value="Genomic_DNA"/>
</dbReference>
<keyword evidence="2" id="KW-0808">Transferase</keyword>
<proteinExistence type="predicted"/>
<gene>
    <name evidence="2" type="ORF">JOC54_000040</name>
</gene>
<dbReference type="Gene3D" id="3.40.50.150">
    <property type="entry name" value="Vaccinia Virus protein VP39"/>
    <property type="match status" value="1"/>
</dbReference>
<sequence length="244" mass="27350">MKHNSYDNHAFFEKYSQMDRSVKGLAGAGEWSTLEPLLPAFKGKSVLDLGCGYGWHSMYAAEHGATSVIGVDLSTKMLEVAEEKSTAFNNVNYVQSGIEDFEIKPGQFDVILSSLALHYVPSFDEVAKKANVGLKANGQFIFSVEHPVFTAEGSQEWIYGQDNEIAHFPVDNYYYEGERKATFLGETVVKYHKTLTTYLDGLLTNGFRIERVVEPMPAEGVRSLPGMKDEMRRPMMLIVVARKE</sequence>
<name>A0ABS2SMR9_9BACI</name>
<accession>A0ABS2SMR9</accession>
<dbReference type="GO" id="GO:0032259">
    <property type="term" value="P:methylation"/>
    <property type="evidence" value="ECO:0007669"/>
    <property type="project" value="UniProtKB-KW"/>
</dbReference>
<dbReference type="SUPFAM" id="SSF53335">
    <property type="entry name" value="S-adenosyl-L-methionine-dependent methyltransferases"/>
    <property type="match status" value="1"/>
</dbReference>
<dbReference type="RefSeq" id="WP_204463528.1">
    <property type="nucleotide sequence ID" value="NZ_JAFBCV010000001.1"/>
</dbReference>
<dbReference type="PANTHER" id="PTHR43861">
    <property type="entry name" value="TRANS-ACONITATE 2-METHYLTRANSFERASE-RELATED"/>
    <property type="match status" value="1"/>
</dbReference>
<reference evidence="2" key="1">
    <citation type="submission" date="2021-01" db="EMBL/GenBank/DDBJ databases">
        <title>Genomic Encyclopedia of Type Strains, Phase IV (KMG-IV): sequencing the most valuable type-strain genomes for metagenomic binning, comparative biology and taxonomic classification.</title>
        <authorList>
            <person name="Goeker M."/>
        </authorList>
    </citation>
    <scope>NUCLEOTIDE SEQUENCE</scope>
    <source>
        <strain evidence="2">DSM 21943</strain>
    </source>
</reference>
<evidence type="ECO:0000259" key="1">
    <source>
        <dbReference type="Pfam" id="PF08241"/>
    </source>
</evidence>